<evidence type="ECO:0000313" key="7">
    <source>
        <dbReference type="Proteomes" id="UP000440578"/>
    </source>
</evidence>
<dbReference type="InterPro" id="IPR047252">
    <property type="entry name" value="TP53BP1-like"/>
</dbReference>
<evidence type="ECO:0000259" key="5">
    <source>
        <dbReference type="PROSITE" id="PS50172"/>
    </source>
</evidence>
<dbReference type="CDD" id="cd17745">
    <property type="entry name" value="BRCT_p53bp1_rpt1"/>
    <property type="match status" value="1"/>
</dbReference>
<proteinExistence type="predicted"/>
<dbReference type="SUPFAM" id="SSF52113">
    <property type="entry name" value="BRCT domain"/>
    <property type="match status" value="2"/>
</dbReference>
<evidence type="ECO:0000256" key="2">
    <source>
        <dbReference type="ARBA" id="ARBA00022763"/>
    </source>
</evidence>
<feature type="compositionally biased region" description="Low complexity" evidence="4">
    <location>
        <begin position="50"/>
        <end position="70"/>
    </location>
</feature>
<comment type="subcellular location">
    <subcellularLocation>
        <location evidence="1">Nucleus</location>
    </subcellularLocation>
</comment>
<keyword evidence="7" id="KW-1185">Reference proteome</keyword>
<dbReference type="GO" id="GO:0000077">
    <property type="term" value="P:DNA damage checkpoint signaling"/>
    <property type="evidence" value="ECO:0007669"/>
    <property type="project" value="TreeGrafter"/>
</dbReference>
<dbReference type="CDD" id="cd17724">
    <property type="entry name" value="BRCT_p53bp1_rpt2"/>
    <property type="match status" value="1"/>
</dbReference>
<dbReference type="InterPro" id="IPR001357">
    <property type="entry name" value="BRCT_dom"/>
</dbReference>
<dbReference type="GO" id="GO:0045944">
    <property type="term" value="P:positive regulation of transcription by RNA polymerase II"/>
    <property type="evidence" value="ECO:0007669"/>
    <property type="project" value="TreeGrafter"/>
</dbReference>
<dbReference type="InterPro" id="IPR036420">
    <property type="entry name" value="BRCT_dom_sf"/>
</dbReference>
<dbReference type="EMBL" id="VIIS01002075">
    <property type="protein sequence ID" value="KAF0288857.1"/>
    <property type="molecule type" value="Genomic_DNA"/>
</dbReference>
<feature type="compositionally biased region" description="Low complexity" evidence="4">
    <location>
        <begin position="77"/>
        <end position="99"/>
    </location>
</feature>
<dbReference type="Pfam" id="PF18428">
    <property type="entry name" value="BRCT_3"/>
    <property type="match status" value="1"/>
</dbReference>
<feature type="region of interest" description="Disordered" evidence="4">
    <location>
        <begin position="1"/>
        <end position="174"/>
    </location>
</feature>
<dbReference type="GO" id="GO:0005634">
    <property type="term" value="C:nucleus"/>
    <property type="evidence" value="ECO:0007669"/>
    <property type="project" value="UniProtKB-SubCell"/>
</dbReference>
<protein>
    <submittedName>
        <fullName evidence="6">TP53-binding protein 1</fullName>
    </submittedName>
</protein>
<sequence>MPTAYSGGAEVASSSATPSGRKKRVTASTPTEEAAAAAATPSGRARKRATTSTPTDEAAAASAAATATPSGRKKRATTSAQRAAGAAAKRASGSAQKASQPIATPVSRSGRGRKRAGAASPAAEEPSPPGASPPGEQPAGPAVAATPGRRSRKRLALSPSGEPSATESSHSEEHTFILTNGGAAHGDAYRKRMKRKLHPPFDKEHVTEHIEARCGRVLSDTTLTPEALERVRAQGDLLLLANGPVRTPKYISCLAMGVPCVLYTWLEDSIRRNECQAYEDYLLPAGFDPATGEELDQLLGLAGPPPLAGLCVLLAAAADSEWGHMMADVLAAAGARVKLEHQDPAAAALPFAPDVVVAEADCPAPVLSWARLCETPVVSGEWVVGCVVAHRRLDYRARPEFDHSVRPATG</sequence>
<dbReference type="PANTHER" id="PTHR15321:SF3">
    <property type="entry name" value="TP53-BINDING PROTEIN 1"/>
    <property type="match status" value="1"/>
</dbReference>
<feature type="compositionally biased region" description="Pro residues" evidence="4">
    <location>
        <begin position="126"/>
        <end position="136"/>
    </location>
</feature>
<evidence type="ECO:0000313" key="6">
    <source>
        <dbReference type="EMBL" id="KAF0288857.1"/>
    </source>
</evidence>
<name>A0A6A4UYE9_AMPAM</name>
<keyword evidence="2" id="KW-0227">DNA damage</keyword>
<feature type="compositionally biased region" description="Low complexity" evidence="4">
    <location>
        <begin position="26"/>
        <end position="42"/>
    </location>
</feature>
<evidence type="ECO:0000256" key="4">
    <source>
        <dbReference type="SAM" id="MobiDB-lite"/>
    </source>
</evidence>
<organism evidence="6 7">
    <name type="scientific">Amphibalanus amphitrite</name>
    <name type="common">Striped barnacle</name>
    <name type="synonym">Balanus amphitrite</name>
    <dbReference type="NCBI Taxonomy" id="1232801"/>
    <lineage>
        <taxon>Eukaryota</taxon>
        <taxon>Metazoa</taxon>
        <taxon>Ecdysozoa</taxon>
        <taxon>Arthropoda</taxon>
        <taxon>Crustacea</taxon>
        <taxon>Multicrustacea</taxon>
        <taxon>Cirripedia</taxon>
        <taxon>Thoracica</taxon>
        <taxon>Thoracicalcarea</taxon>
        <taxon>Balanomorpha</taxon>
        <taxon>Balanoidea</taxon>
        <taxon>Balanidae</taxon>
        <taxon>Amphibalaninae</taxon>
        <taxon>Amphibalanus</taxon>
    </lineage>
</organism>
<accession>A0A6A4UYE9</accession>
<evidence type="ECO:0000256" key="1">
    <source>
        <dbReference type="ARBA" id="ARBA00004123"/>
    </source>
</evidence>
<dbReference type="PROSITE" id="PS50172">
    <property type="entry name" value="BRCT"/>
    <property type="match status" value="1"/>
</dbReference>
<reference evidence="6 7" key="1">
    <citation type="submission" date="2019-07" db="EMBL/GenBank/DDBJ databases">
        <title>Draft genome assembly of a fouling barnacle, Amphibalanus amphitrite (Darwin, 1854): The first reference genome for Thecostraca.</title>
        <authorList>
            <person name="Kim W."/>
        </authorList>
    </citation>
    <scope>NUCLEOTIDE SEQUENCE [LARGE SCALE GENOMIC DNA]</scope>
    <source>
        <strain evidence="6">SNU_AA5</strain>
        <tissue evidence="6">Soma without cirri and trophi</tissue>
    </source>
</reference>
<evidence type="ECO:0000256" key="3">
    <source>
        <dbReference type="ARBA" id="ARBA00023242"/>
    </source>
</evidence>
<gene>
    <name evidence="6" type="primary">TP53BP1</name>
    <name evidence="6" type="ORF">FJT64_001386</name>
</gene>
<dbReference type="InterPro" id="IPR047249">
    <property type="entry name" value="BRCT_p53bp1-like_rpt1"/>
</dbReference>
<dbReference type="InterPro" id="IPR047250">
    <property type="entry name" value="BRCT_p53bp1-like_rpt2"/>
</dbReference>
<comment type="caution">
    <text evidence="6">The sequence shown here is derived from an EMBL/GenBank/DDBJ whole genome shotgun (WGS) entry which is preliminary data.</text>
</comment>
<dbReference type="AlphaFoldDB" id="A0A6A4UYE9"/>
<keyword evidence="3" id="KW-0539">Nucleus</keyword>
<dbReference type="Gene3D" id="3.40.50.10190">
    <property type="entry name" value="BRCT domain"/>
    <property type="match status" value="2"/>
</dbReference>
<feature type="domain" description="BRCT" evidence="5">
    <location>
        <begin position="202"/>
        <end position="283"/>
    </location>
</feature>
<dbReference type="GO" id="GO:0042393">
    <property type="term" value="F:histone binding"/>
    <property type="evidence" value="ECO:0007669"/>
    <property type="project" value="TreeGrafter"/>
</dbReference>
<dbReference type="Proteomes" id="UP000440578">
    <property type="component" value="Unassembled WGS sequence"/>
</dbReference>
<dbReference type="PANTHER" id="PTHR15321">
    <property type="entry name" value="TUMOR SUPPRESSOR P53-BINDING PROTEIN 1"/>
    <property type="match status" value="1"/>
</dbReference>